<dbReference type="PANTHER" id="PTHR44167">
    <property type="entry name" value="OVARIAN-SPECIFIC SERINE/THREONINE-PROTEIN KINASE LOK-RELATED"/>
    <property type="match status" value="1"/>
</dbReference>
<evidence type="ECO:0000259" key="2">
    <source>
        <dbReference type="PROSITE" id="PS50011"/>
    </source>
</evidence>
<proteinExistence type="predicted"/>
<dbReference type="AlphaFoldDB" id="A0A8H3QMG4"/>
<evidence type="ECO:0000256" key="1">
    <source>
        <dbReference type="PROSITE-ProRule" id="PRU10141"/>
    </source>
</evidence>
<dbReference type="Proteomes" id="UP000615446">
    <property type="component" value="Unassembled WGS sequence"/>
</dbReference>
<feature type="domain" description="Protein kinase" evidence="2">
    <location>
        <begin position="322"/>
        <end position="559"/>
    </location>
</feature>
<dbReference type="InterPro" id="IPR000719">
    <property type="entry name" value="Prot_kinase_dom"/>
</dbReference>
<evidence type="ECO:0000313" key="3">
    <source>
        <dbReference type="EMBL" id="GES81994.1"/>
    </source>
</evidence>
<dbReference type="SMART" id="SM00220">
    <property type="entry name" value="S_TKc"/>
    <property type="match status" value="1"/>
</dbReference>
<keyword evidence="3" id="KW-0808">Transferase</keyword>
<dbReference type="SUPFAM" id="SSF56112">
    <property type="entry name" value="Protein kinase-like (PK-like)"/>
    <property type="match status" value="1"/>
</dbReference>
<accession>A0A8H3QMG4</accession>
<dbReference type="PROSITE" id="PS50011">
    <property type="entry name" value="PROTEIN_KINASE_DOM"/>
    <property type="match status" value="1"/>
</dbReference>
<reference evidence="3" key="1">
    <citation type="submission" date="2019-10" db="EMBL/GenBank/DDBJ databases">
        <title>Conservation and host-specific expression of non-tandemly repeated heterogenous ribosome RNA gene in arbuscular mycorrhizal fungi.</title>
        <authorList>
            <person name="Maeda T."/>
            <person name="Kobayashi Y."/>
            <person name="Nakagawa T."/>
            <person name="Ezawa T."/>
            <person name="Yamaguchi K."/>
            <person name="Bino T."/>
            <person name="Nishimoto Y."/>
            <person name="Shigenobu S."/>
            <person name="Kawaguchi M."/>
        </authorList>
    </citation>
    <scope>NUCLEOTIDE SEQUENCE</scope>
    <source>
        <strain evidence="3">HR1</strain>
    </source>
</reference>
<protein>
    <submittedName>
        <fullName evidence="3">Kinase-like domain-containing protein</fullName>
    </submittedName>
</protein>
<name>A0A8H3QMG4_9GLOM</name>
<feature type="binding site" evidence="1">
    <location>
        <position position="350"/>
    </location>
    <ligand>
        <name>ATP</name>
        <dbReference type="ChEBI" id="CHEBI:30616"/>
    </ligand>
</feature>
<dbReference type="Pfam" id="PF20713">
    <property type="entry name" value="DUF6826"/>
    <property type="match status" value="1"/>
</dbReference>
<comment type="caution">
    <text evidence="3">The sequence shown here is derived from an EMBL/GenBank/DDBJ whole genome shotgun (WGS) entry which is preliminary data.</text>
</comment>
<dbReference type="EMBL" id="BLAL01000059">
    <property type="protein sequence ID" value="GES81994.1"/>
    <property type="molecule type" value="Genomic_DNA"/>
</dbReference>
<dbReference type="InterPro" id="IPR011009">
    <property type="entry name" value="Kinase-like_dom_sf"/>
</dbReference>
<keyword evidence="1" id="KW-0067">ATP-binding</keyword>
<gene>
    <name evidence="3" type="ORF">RCL2_000922500</name>
</gene>
<dbReference type="PANTHER" id="PTHR44167:SF24">
    <property type="entry name" value="SERINE_THREONINE-PROTEIN KINASE CHK2"/>
    <property type="match status" value="1"/>
</dbReference>
<sequence length="559" mass="64028">MSDSASGSTINIKTEIVHLVENQGEKAELLSYFTKHKDQQDDVLSDLICFDTNESKLAYLRNFLKPDNQDIASLQKGIEDFSLRMESGFRKVYRIIEASSLSLGFVTETQLGKTVLSEEKEIAFPLTITKSTKGRAPGKFSEAPGRDATEKEVQDYFMSECNIIENYGPIKNKLKLTVVDTRQSPVLGTQKLDFVFIQKDTNVDYLNIMAIGKVKKRTGKNFSNAQIGQTISFGIKLLQLQPQRNSVLVLLTNCTKIDIYRVTRVDSQQQTLYKYEFVPSRPLTYSSTTDDNGWKYLVSIMESSPQDLGWVEPLLKFGDNTVKLIRSIGVGRTSIVYEGELNESESVVVKMAKMIDYLSYFETEIRVLETLSTLNSPHIPKILCRSDSALVMVPIGVRVNNLRREDIRNIITTLHDIHSLGIIHRDLRKYNFIRQIDDLRENIIIIDWGYSTDDGSTTSFAGALECMPDNVLHSLINDEAITYDPKVDLICFVRSFYLMLHRPSLDRVLFKKQDDIKQRAQILLDFWKDSRRSFIWDQIYDSIENLNYNQLILDLESLF</sequence>
<dbReference type="InterPro" id="IPR017441">
    <property type="entry name" value="Protein_kinase_ATP_BS"/>
</dbReference>
<keyword evidence="3" id="KW-0418">Kinase</keyword>
<dbReference type="PROSITE" id="PS00107">
    <property type="entry name" value="PROTEIN_KINASE_ATP"/>
    <property type="match status" value="1"/>
</dbReference>
<dbReference type="InterPro" id="IPR049229">
    <property type="entry name" value="DUF6826"/>
</dbReference>
<dbReference type="GO" id="GO:0004672">
    <property type="term" value="F:protein kinase activity"/>
    <property type="evidence" value="ECO:0007669"/>
    <property type="project" value="InterPro"/>
</dbReference>
<keyword evidence="1" id="KW-0547">Nucleotide-binding</keyword>
<organism evidence="3 4">
    <name type="scientific">Rhizophagus clarus</name>
    <dbReference type="NCBI Taxonomy" id="94130"/>
    <lineage>
        <taxon>Eukaryota</taxon>
        <taxon>Fungi</taxon>
        <taxon>Fungi incertae sedis</taxon>
        <taxon>Mucoromycota</taxon>
        <taxon>Glomeromycotina</taxon>
        <taxon>Glomeromycetes</taxon>
        <taxon>Glomerales</taxon>
        <taxon>Glomeraceae</taxon>
        <taxon>Rhizophagus</taxon>
    </lineage>
</organism>
<dbReference type="GO" id="GO:0005524">
    <property type="term" value="F:ATP binding"/>
    <property type="evidence" value="ECO:0007669"/>
    <property type="project" value="UniProtKB-UniRule"/>
</dbReference>
<dbReference type="OrthoDB" id="5979581at2759"/>
<evidence type="ECO:0000313" key="4">
    <source>
        <dbReference type="Proteomes" id="UP000615446"/>
    </source>
</evidence>
<dbReference type="Gene3D" id="1.10.510.10">
    <property type="entry name" value="Transferase(Phosphotransferase) domain 1"/>
    <property type="match status" value="1"/>
</dbReference>